<dbReference type="OrthoDB" id="2454081at2"/>
<dbReference type="GO" id="GO:0009986">
    <property type="term" value="C:cell surface"/>
    <property type="evidence" value="ECO:0007669"/>
    <property type="project" value="UniProtKB-SubCell"/>
</dbReference>
<reference evidence="4 5" key="1">
    <citation type="journal article" date="2015" name="Stand. Genomic Sci.">
        <title>Genomic Encyclopedia of Bacterial and Archaeal Type Strains, Phase III: the genomes of soil and plant-associated and newly described type strains.</title>
        <authorList>
            <person name="Whitman W.B."/>
            <person name="Woyke T."/>
            <person name="Klenk H.P."/>
            <person name="Zhou Y."/>
            <person name="Lilburn T.G."/>
            <person name="Beck B.J."/>
            <person name="De Vos P."/>
            <person name="Vandamme P."/>
            <person name="Eisen J.A."/>
            <person name="Garrity G."/>
            <person name="Hugenholtz P."/>
            <person name="Kyrpides N.C."/>
        </authorList>
    </citation>
    <scope>NUCLEOTIDE SEQUENCE [LARGE SCALE GENOMIC DNA]</scope>
    <source>
        <strain evidence="4 5">CGMCC 1.10115</strain>
    </source>
</reference>
<dbReference type="Proteomes" id="UP000318667">
    <property type="component" value="Unassembled WGS sequence"/>
</dbReference>
<name>A0A562JNR7_9BACI</name>
<dbReference type="Gene3D" id="3.30.700.10">
    <property type="entry name" value="Glycoprotein, Type 4 Pilin"/>
    <property type="match status" value="1"/>
</dbReference>
<comment type="caution">
    <text evidence="4">The sequence shown here is derived from an EMBL/GenBank/DDBJ whole genome shotgun (WGS) entry which is preliminary data.</text>
</comment>
<evidence type="ECO:0000313" key="4">
    <source>
        <dbReference type="EMBL" id="TWH84809.1"/>
    </source>
</evidence>
<keyword evidence="3" id="KW-0472">Membrane</keyword>
<gene>
    <name evidence="4" type="ORF">IQ19_03393</name>
</gene>
<dbReference type="AlphaFoldDB" id="A0A562JNR7"/>
<keyword evidence="2" id="KW-0178">Competence</keyword>
<evidence type="ECO:0000313" key="5">
    <source>
        <dbReference type="Proteomes" id="UP000318667"/>
    </source>
</evidence>
<dbReference type="GO" id="GO:0030420">
    <property type="term" value="P:establishment of competence for transformation"/>
    <property type="evidence" value="ECO:0007669"/>
    <property type="project" value="UniProtKB-KW"/>
</dbReference>
<keyword evidence="3" id="KW-1133">Transmembrane helix</keyword>
<keyword evidence="3" id="KW-0812">Transmembrane</keyword>
<dbReference type="InterPro" id="IPR045584">
    <property type="entry name" value="Pilin-like"/>
</dbReference>
<evidence type="ECO:0000256" key="1">
    <source>
        <dbReference type="ARBA" id="ARBA00004241"/>
    </source>
</evidence>
<comment type="subcellular location">
    <subcellularLocation>
        <location evidence="1">Cell surface</location>
    </subcellularLocation>
</comment>
<keyword evidence="5" id="KW-1185">Reference proteome</keyword>
<proteinExistence type="predicted"/>
<evidence type="ECO:0000256" key="3">
    <source>
        <dbReference type="SAM" id="Phobius"/>
    </source>
</evidence>
<evidence type="ECO:0000256" key="2">
    <source>
        <dbReference type="ARBA" id="ARBA00023287"/>
    </source>
</evidence>
<dbReference type="Pfam" id="PF07963">
    <property type="entry name" value="N_methyl"/>
    <property type="match status" value="1"/>
</dbReference>
<dbReference type="EMBL" id="VLKI01000010">
    <property type="protein sequence ID" value="TWH84809.1"/>
    <property type="molecule type" value="Genomic_DNA"/>
</dbReference>
<organism evidence="4 5">
    <name type="scientific">Cytobacillus oceanisediminis</name>
    <dbReference type="NCBI Taxonomy" id="665099"/>
    <lineage>
        <taxon>Bacteria</taxon>
        <taxon>Bacillati</taxon>
        <taxon>Bacillota</taxon>
        <taxon>Bacilli</taxon>
        <taxon>Bacillales</taxon>
        <taxon>Bacillaceae</taxon>
        <taxon>Cytobacillus</taxon>
    </lineage>
</organism>
<protein>
    <submittedName>
        <fullName evidence="4">Type IV pilus assembly protein PilA</fullName>
    </submittedName>
</protein>
<dbReference type="InterPro" id="IPR012902">
    <property type="entry name" value="N_methyl_site"/>
</dbReference>
<sequence>MFKRIRNYFKNQKGLTLVELLAVIVILGIIAAIAVPSIGKIMENSKKDAHVSNAQQILGAAKLAVASKDPISTGTDNTMTLGELHTAGFIEEIPVSPKTNVAYDSTTSKVVIDTTATGGFLYKVTLVDSGNTVINGETAQSLAKAGRDLVSE</sequence>
<dbReference type="PROSITE" id="PS00409">
    <property type="entry name" value="PROKAR_NTER_METHYL"/>
    <property type="match status" value="1"/>
</dbReference>
<accession>A0A562JNR7</accession>
<dbReference type="SUPFAM" id="SSF54523">
    <property type="entry name" value="Pili subunits"/>
    <property type="match status" value="1"/>
</dbReference>
<feature type="transmembrane region" description="Helical" evidence="3">
    <location>
        <begin position="20"/>
        <end position="39"/>
    </location>
</feature>
<dbReference type="NCBIfam" id="TIGR02532">
    <property type="entry name" value="IV_pilin_GFxxxE"/>
    <property type="match status" value="1"/>
</dbReference>